<dbReference type="InterPro" id="IPR000873">
    <property type="entry name" value="AMP-dep_synth/lig_dom"/>
</dbReference>
<comment type="similarity">
    <text evidence="1">Belongs to the ATP-dependent AMP-binding enzyme family.</text>
</comment>
<dbReference type="FunFam" id="3.30.300.30:FF:000007">
    <property type="entry name" value="4-coumarate--CoA ligase 2"/>
    <property type="match status" value="1"/>
</dbReference>
<keyword evidence="2 8" id="KW-0436">Ligase</keyword>
<dbReference type="EMBL" id="KF836754">
    <property type="protein sequence ID" value="AHI15920.1"/>
    <property type="molecule type" value="mRNA"/>
</dbReference>
<dbReference type="Gene3D" id="3.30.300.30">
    <property type="match status" value="1"/>
</dbReference>
<keyword evidence="5" id="KW-1133">Transmembrane helix</keyword>
<dbReference type="PROSITE" id="PS00455">
    <property type="entry name" value="AMP_BINDING"/>
    <property type="match status" value="1"/>
</dbReference>
<dbReference type="InterPro" id="IPR045851">
    <property type="entry name" value="AMP-bd_C_sf"/>
</dbReference>
<dbReference type="Gene3D" id="3.40.50.12780">
    <property type="entry name" value="N-terminal domain of ligase-like"/>
    <property type="match status" value="1"/>
</dbReference>
<sequence length="550" mass="59156">MAAIIDPRSGFCSSNGIFYSKREPVKLPADPSLTFPRFILERPDFDPSAIAYIDSKSGQTLSYGELKAQIQAAASGLLAFGVKPGDVVLVLCPNSIAFAVILLAIMSMGAIVTTTNPLNHAIEIAKQAADSNALFVASLPSLLDKVSGLKLPLILLQDSDKKLLGTQKLGFPSCMTLSELLCSRTENALGHHGRQDDTAALLYSSGTTGVSKGVILTHRNFIAQVLLLQYSNEGLPWNSRIYMCLIPMFHVYGMAFFGSGILAKGATVVLQQKFDFVETLEAIQKYGVTHMPAVPPIIIAFAKSPVVEKFNLSSLVSVGSGAAPLGREVMDSFYSRFPMIKIPQGYGLTETTAVGSHTVTEEEATHFGSVGLLAANTELKIVDVDSGKPLPPCEKGEIWFRGPTIMKGYFGRPGETASTIDKEGWLHTGDLGYVDAEGFLYIVDRLKELIKYKGLQVAPAELEAVLLSHPGIVDAAVIPYADNEAGQIPMAFVVRGPQSVLREVDVIDFVAKQVASYKKVRKVAFVGDIPKSASGKILRRELVSAAMSKL</sequence>
<evidence type="ECO:0000256" key="5">
    <source>
        <dbReference type="SAM" id="Phobius"/>
    </source>
</evidence>
<accession>A0A0B4L7S2</accession>
<evidence type="ECO:0000313" key="8">
    <source>
        <dbReference type="EMBL" id="AHI15920.1"/>
    </source>
</evidence>
<name>A0A0B4L7S2_9MONI</name>
<organism evidence="8">
    <name type="scientific">Dryopteris fragrans</name>
    <dbReference type="NCBI Taxonomy" id="239565"/>
    <lineage>
        <taxon>Eukaryota</taxon>
        <taxon>Viridiplantae</taxon>
        <taxon>Streptophyta</taxon>
        <taxon>Embryophyta</taxon>
        <taxon>Tracheophyta</taxon>
        <taxon>Polypodiopsida</taxon>
        <taxon>Polypodiidae</taxon>
        <taxon>Polypodiales</taxon>
        <taxon>Polypodiineae</taxon>
        <taxon>Dryopteridaceae</taxon>
        <taxon>Dryopteridoideae</taxon>
        <taxon>Dryopteris</taxon>
    </lineage>
</organism>
<reference evidence="8" key="1">
    <citation type="submission" date="2013-11" db="EMBL/GenBank/DDBJ databases">
        <authorList>
            <person name="Li S."/>
            <person name="Chang Y."/>
            <person name="Hu B."/>
        </authorList>
    </citation>
    <scope>NUCLEOTIDE SEQUENCE</scope>
</reference>
<dbReference type="PANTHER" id="PTHR24096:SF425">
    <property type="entry name" value="4-COUMARATE--COA LIGASE-LIKE 7"/>
    <property type="match status" value="1"/>
</dbReference>
<dbReference type="GO" id="GO:0016207">
    <property type="term" value="F:4-coumarate-CoA ligase activity"/>
    <property type="evidence" value="ECO:0007669"/>
    <property type="project" value="UniProtKB-EC"/>
</dbReference>
<dbReference type="CDD" id="cd05904">
    <property type="entry name" value="4CL"/>
    <property type="match status" value="1"/>
</dbReference>
<dbReference type="AlphaFoldDB" id="A0A0B4L7S2"/>
<dbReference type="GO" id="GO:0005524">
    <property type="term" value="F:ATP binding"/>
    <property type="evidence" value="ECO:0007669"/>
    <property type="project" value="UniProtKB-KW"/>
</dbReference>
<dbReference type="SUPFAM" id="SSF56801">
    <property type="entry name" value="Acetyl-CoA synthetase-like"/>
    <property type="match status" value="1"/>
</dbReference>
<feature type="domain" description="AMP-dependent synthetase/ligase" evidence="6">
    <location>
        <begin position="47"/>
        <end position="410"/>
    </location>
</feature>
<dbReference type="PANTHER" id="PTHR24096">
    <property type="entry name" value="LONG-CHAIN-FATTY-ACID--COA LIGASE"/>
    <property type="match status" value="1"/>
</dbReference>
<dbReference type="Pfam" id="PF00501">
    <property type="entry name" value="AMP-binding"/>
    <property type="match status" value="1"/>
</dbReference>
<evidence type="ECO:0000259" key="6">
    <source>
        <dbReference type="Pfam" id="PF00501"/>
    </source>
</evidence>
<dbReference type="Pfam" id="PF13193">
    <property type="entry name" value="AMP-binding_C"/>
    <property type="match status" value="1"/>
</dbReference>
<dbReference type="FunFam" id="3.40.50.12780:FF:000003">
    <property type="entry name" value="Long-chain-fatty-acid--CoA ligase FadD"/>
    <property type="match status" value="1"/>
</dbReference>
<feature type="domain" description="AMP-binding enzyme C-terminal" evidence="7">
    <location>
        <begin position="461"/>
        <end position="536"/>
    </location>
</feature>
<evidence type="ECO:0000256" key="2">
    <source>
        <dbReference type="ARBA" id="ARBA00022598"/>
    </source>
</evidence>
<evidence type="ECO:0000259" key="7">
    <source>
        <dbReference type="Pfam" id="PF13193"/>
    </source>
</evidence>
<evidence type="ECO:0000256" key="4">
    <source>
        <dbReference type="ARBA" id="ARBA00022840"/>
    </source>
</evidence>
<dbReference type="InterPro" id="IPR025110">
    <property type="entry name" value="AMP-bd_C"/>
</dbReference>
<dbReference type="InterPro" id="IPR042099">
    <property type="entry name" value="ANL_N_sf"/>
</dbReference>
<evidence type="ECO:0000256" key="1">
    <source>
        <dbReference type="ARBA" id="ARBA00006432"/>
    </source>
</evidence>
<keyword evidence="3" id="KW-0547">Nucleotide-binding</keyword>
<dbReference type="EC" id="6.2.1.12" evidence="8"/>
<evidence type="ECO:0000256" key="3">
    <source>
        <dbReference type="ARBA" id="ARBA00022741"/>
    </source>
</evidence>
<keyword evidence="5" id="KW-0472">Membrane</keyword>
<keyword evidence="5" id="KW-0812">Transmembrane</keyword>
<feature type="transmembrane region" description="Helical" evidence="5">
    <location>
        <begin position="87"/>
        <end position="112"/>
    </location>
</feature>
<feature type="transmembrane region" description="Helical" evidence="5">
    <location>
        <begin position="241"/>
        <end position="263"/>
    </location>
</feature>
<proteinExistence type="evidence at transcript level"/>
<keyword evidence="4" id="KW-0067">ATP-binding</keyword>
<dbReference type="InterPro" id="IPR020845">
    <property type="entry name" value="AMP-binding_CS"/>
</dbReference>
<protein>
    <submittedName>
        <fullName evidence="8">4-coumarate:CoA ligase 4</fullName>
        <ecNumber evidence="8">6.2.1.12</ecNumber>
    </submittedName>
</protein>